<protein>
    <submittedName>
        <fullName evidence="5">Carboxylate--amine ligase</fullName>
    </submittedName>
</protein>
<accession>A0A844FH50</accession>
<evidence type="ECO:0000313" key="4">
    <source>
        <dbReference type="EMBL" id="MCG4564707.1"/>
    </source>
</evidence>
<dbReference type="GO" id="GO:0046872">
    <property type="term" value="F:metal ion binding"/>
    <property type="evidence" value="ECO:0007669"/>
    <property type="project" value="InterPro"/>
</dbReference>
<dbReference type="InterPro" id="IPR011761">
    <property type="entry name" value="ATP-grasp"/>
</dbReference>
<dbReference type="Proteomes" id="UP001108123">
    <property type="component" value="Unassembled WGS sequence"/>
</dbReference>
<proteinExistence type="predicted"/>
<evidence type="ECO:0000259" key="3">
    <source>
        <dbReference type="PROSITE" id="PS50975"/>
    </source>
</evidence>
<feature type="domain" description="ATP-grasp" evidence="3">
    <location>
        <begin position="122"/>
        <end position="314"/>
    </location>
</feature>
<evidence type="ECO:0000313" key="6">
    <source>
        <dbReference type="Proteomes" id="UP000462760"/>
    </source>
</evidence>
<dbReference type="Proteomes" id="UP000462760">
    <property type="component" value="Unassembled WGS sequence"/>
</dbReference>
<dbReference type="EMBL" id="JAKNID010000011">
    <property type="protein sequence ID" value="MCG4564707.1"/>
    <property type="molecule type" value="Genomic_DNA"/>
</dbReference>
<dbReference type="SUPFAM" id="SSF56059">
    <property type="entry name" value="Glutathione synthetase ATP-binding domain-like"/>
    <property type="match status" value="1"/>
</dbReference>
<dbReference type="AlphaFoldDB" id="A0A844FH50"/>
<dbReference type="Pfam" id="PF07478">
    <property type="entry name" value="Dala_Dala_lig_C"/>
    <property type="match status" value="1"/>
</dbReference>
<evidence type="ECO:0000256" key="1">
    <source>
        <dbReference type="ARBA" id="ARBA00022598"/>
    </source>
</evidence>
<reference evidence="4" key="2">
    <citation type="submission" date="2022-01" db="EMBL/GenBank/DDBJ databases">
        <title>Collection of gut derived symbiotic bacterial strains cultured from healthy donors.</title>
        <authorList>
            <person name="Lin H."/>
            <person name="Kohout C."/>
            <person name="Waligurski E."/>
            <person name="Pamer E.G."/>
        </authorList>
    </citation>
    <scope>NUCLEOTIDE SEQUENCE</scope>
    <source>
        <strain evidence="4">MSK.14.39</strain>
    </source>
</reference>
<name>A0A844FH50_9FIRM</name>
<dbReference type="RefSeq" id="WP_154483950.1">
    <property type="nucleotide sequence ID" value="NZ_JAHLOA010000012.1"/>
</dbReference>
<dbReference type="GO" id="GO:0008716">
    <property type="term" value="F:D-alanine-D-alanine ligase activity"/>
    <property type="evidence" value="ECO:0007669"/>
    <property type="project" value="InterPro"/>
</dbReference>
<gene>
    <name evidence="5" type="ORF">FYJ27_05935</name>
    <name evidence="4" type="ORF">L0P62_04510</name>
</gene>
<dbReference type="OrthoDB" id="5420347at2"/>
<comment type="caution">
    <text evidence="5">The sequence shown here is derived from an EMBL/GenBank/DDBJ whole genome shotgun (WGS) entry which is preliminary data.</text>
</comment>
<dbReference type="Gene3D" id="3.30.470.20">
    <property type="entry name" value="ATP-grasp fold, B domain"/>
    <property type="match status" value="1"/>
</dbReference>
<evidence type="ECO:0000313" key="5">
    <source>
        <dbReference type="EMBL" id="MSS43272.1"/>
    </source>
</evidence>
<dbReference type="EMBL" id="VULR01000006">
    <property type="protein sequence ID" value="MSS43272.1"/>
    <property type="molecule type" value="Genomic_DNA"/>
</dbReference>
<dbReference type="InterPro" id="IPR011095">
    <property type="entry name" value="Dala_Dala_lig_C"/>
</dbReference>
<evidence type="ECO:0000256" key="2">
    <source>
        <dbReference type="PROSITE-ProRule" id="PRU00409"/>
    </source>
</evidence>
<keyword evidence="1 5" id="KW-0436">Ligase</keyword>
<dbReference type="PROSITE" id="PS50975">
    <property type="entry name" value="ATP_GRASP"/>
    <property type="match status" value="1"/>
</dbReference>
<keyword evidence="2" id="KW-0067">ATP-binding</keyword>
<dbReference type="InterPro" id="IPR013815">
    <property type="entry name" value="ATP_grasp_subdomain_1"/>
</dbReference>
<keyword evidence="7" id="KW-1185">Reference proteome</keyword>
<evidence type="ECO:0000313" key="7">
    <source>
        <dbReference type="Proteomes" id="UP001108123"/>
    </source>
</evidence>
<keyword evidence="2" id="KW-0547">Nucleotide-binding</keyword>
<dbReference type="GO" id="GO:0005524">
    <property type="term" value="F:ATP binding"/>
    <property type="evidence" value="ECO:0007669"/>
    <property type="project" value="UniProtKB-UniRule"/>
</dbReference>
<dbReference type="Gene3D" id="3.30.1490.20">
    <property type="entry name" value="ATP-grasp fold, A domain"/>
    <property type="match status" value="1"/>
</dbReference>
<sequence length="397" mass="45684">MKNKAVVLGANYYIGLSIIRCLGIHNIPVVAVDYSKKGTYGFHSKYLSEKLIGPDCKKDPEGLLSFLIDYAKKQEMPPVLFPTADGYAEFIDKYLPTLSKYYLINQTEQGLFTKVINKETLHSLAKEHNILVPETVYVNEVDFEKKVEENIKFPCLVKPTNSPEFVAHFRKKLFKVYSMEELKDAIKKSEDANLEVIIQRIIPGFDDHMYTFDAYLNQDSKVSHWMTCQKLRQFPINYGASVYTVQKHVPELYEIGGKFLEDIGFKGFAEIEFKKDADTGKFYMIEINARTTNLNSLLYKAGINMPYLAYSELTGQLPEDYAIKEDTNIAFWYGYEDLLAIKAYRKSKQLALGEILKTFNRPKAYAIWDVKDPMPAFAFLGNKFKRVFSKIGEKFNS</sequence>
<reference evidence="5 6" key="1">
    <citation type="submission" date="2019-08" db="EMBL/GenBank/DDBJ databases">
        <title>In-depth cultivation of the pig gut microbiome towards novel bacterial diversity and tailored functional studies.</title>
        <authorList>
            <person name="Wylensek D."/>
            <person name="Hitch T.C.A."/>
            <person name="Clavel T."/>
        </authorList>
    </citation>
    <scope>NUCLEOTIDE SEQUENCE [LARGE SCALE GENOMIC DNA]</scope>
    <source>
        <strain evidence="5 6">Med78-601-WT-4W-RMD-3</strain>
    </source>
</reference>
<organism evidence="5 6">
    <name type="scientific">Anaerosalibacter bizertensis</name>
    <dbReference type="NCBI Taxonomy" id="932217"/>
    <lineage>
        <taxon>Bacteria</taxon>
        <taxon>Bacillati</taxon>
        <taxon>Bacillota</taxon>
        <taxon>Tissierellia</taxon>
        <taxon>Tissierellales</taxon>
        <taxon>Sporanaerobacteraceae</taxon>
        <taxon>Anaerosalibacter</taxon>
    </lineage>
</organism>